<feature type="signal peptide" evidence="5">
    <location>
        <begin position="1"/>
        <end position="22"/>
    </location>
</feature>
<feature type="non-terminal residue" evidence="6">
    <location>
        <position position="59"/>
    </location>
</feature>
<dbReference type="PANTHER" id="PTHR24223">
    <property type="entry name" value="ATP-BINDING CASSETTE SUB-FAMILY C"/>
    <property type="match status" value="1"/>
</dbReference>
<dbReference type="GO" id="GO:0016020">
    <property type="term" value="C:membrane"/>
    <property type="evidence" value="ECO:0007669"/>
    <property type="project" value="TreeGrafter"/>
</dbReference>
<dbReference type="GO" id="GO:0012505">
    <property type="term" value="C:endomembrane system"/>
    <property type="evidence" value="ECO:0007669"/>
    <property type="project" value="UniProtKB-SubCell"/>
</dbReference>
<gene>
    <name evidence="6" type="primary">ABCC3</name>
    <name evidence="6" type="ORF">SPIL2461_LOCUS7482</name>
</gene>
<comment type="subcellular location">
    <subcellularLocation>
        <location evidence="1">Endomembrane system</location>
        <topology evidence="1">Multi-pass membrane protein</topology>
    </subcellularLocation>
</comment>
<dbReference type="GO" id="GO:0042626">
    <property type="term" value="F:ATPase-coupled transmembrane transporter activity"/>
    <property type="evidence" value="ECO:0007669"/>
    <property type="project" value="TreeGrafter"/>
</dbReference>
<evidence type="ECO:0000256" key="2">
    <source>
        <dbReference type="ARBA" id="ARBA00022737"/>
    </source>
</evidence>
<keyword evidence="4" id="KW-0067">ATP-binding</keyword>
<evidence type="ECO:0000313" key="6">
    <source>
        <dbReference type="EMBL" id="CAE7323536.1"/>
    </source>
</evidence>
<protein>
    <submittedName>
        <fullName evidence="6">ABCC3 protein</fullName>
    </submittedName>
</protein>
<dbReference type="InterPro" id="IPR050173">
    <property type="entry name" value="ABC_transporter_C-like"/>
</dbReference>
<dbReference type="InterPro" id="IPR027417">
    <property type="entry name" value="P-loop_NTPase"/>
</dbReference>
<evidence type="ECO:0000256" key="5">
    <source>
        <dbReference type="SAM" id="SignalP"/>
    </source>
</evidence>
<dbReference type="EMBL" id="CAJNIZ010011703">
    <property type="protein sequence ID" value="CAE7323536.1"/>
    <property type="molecule type" value="Genomic_DNA"/>
</dbReference>
<keyword evidence="7" id="KW-1185">Reference proteome</keyword>
<name>A0A812NQI2_SYMPI</name>
<accession>A0A812NQI2</accession>
<evidence type="ECO:0000313" key="7">
    <source>
        <dbReference type="Proteomes" id="UP000649617"/>
    </source>
</evidence>
<dbReference type="PANTHER" id="PTHR24223:SF443">
    <property type="entry name" value="MULTIDRUG-RESISTANCE LIKE PROTEIN 1, ISOFORM I"/>
    <property type="match status" value="1"/>
</dbReference>
<dbReference type="Proteomes" id="UP000649617">
    <property type="component" value="Unassembled WGS sequence"/>
</dbReference>
<organism evidence="6 7">
    <name type="scientific">Symbiodinium pilosum</name>
    <name type="common">Dinoflagellate</name>
    <dbReference type="NCBI Taxonomy" id="2952"/>
    <lineage>
        <taxon>Eukaryota</taxon>
        <taxon>Sar</taxon>
        <taxon>Alveolata</taxon>
        <taxon>Dinophyceae</taxon>
        <taxon>Suessiales</taxon>
        <taxon>Symbiodiniaceae</taxon>
        <taxon>Symbiodinium</taxon>
    </lineage>
</organism>
<keyword evidence="3" id="KW-0547">Nucleotide-binding</keyword>
<keyword evidence="2" id="KW-0677">Repeat</keyword>
<evidence type="ECO:0000256" key="3">
    <source>
        <dbReference type="ARBA" id="ARBA00022741"/>
    </source>
</evidence>
<dbReference type="SUPFAM" id="SSF52540">
    <property type="entry name" value="P-loop containing nucleoside triphosphate hydrolases"/>
    <property type="match status" value="1"/>
</dbReference>
<dbReference type="Gene3D" id="3.40.50.300">
    <property type="entry name" value="P-loop containing nucleotide triphosphate hydrolases"/>
    <property type="match status" value="1"/>
</dbReference>
<feature type="chain" id="PRO_5032770443" evidence="5">
    <location>
        <begin position="23"/>
        <end position="59"/>
    </location>
</feature>
<proteinExistence type="predicted"/>
<dbReference type="GO" id="GO:0005524">
    <property type="term" value="F:ATP binding"/>
    <property type="evidence" value="ECO:0007669"/>
    <property type="project" value="UniProtKB-KW"/>
</dbReference>
<evidence type="ECO:0000256" key="4">
    <source>
        <dbReference type="ARBA" id="ARBA00022840"/>
    </source>
</evidence>
<reference evidence="6" key="1">
    <citation type="submission" date="2021-02" db="EMBL/GenBank/DDBJ databases">
        <authorList>
            <person name="Dougan E. K."/>
            <person name="Rhodes N."/>
            <person name="Thang M."/>
            <person name="Chan C."/>
        </authorList>
    </citation>
    <scope>NUCLEOTIDE SEQUENCE</scope>
</reference>
<sequence length="59" mass="6682">MCLARALLRSNVILLLDEATSAVDRDTDNLIQETIRTEFSTHTVLCIAHRISTIMHSDR</sequence>
<comment type="caution">
    <text evidence="6">The sequence shown here is derived from an EMBL/GenBank/DDBJ whole genome shotgun (WGS) entry which is preliminary data.</text>
</comment>
<evidence type="ECO:0000256" key="1">
    <source>
        <dbReference type="ARBA" id="ARBA00004127"/>
    </source>
</evidence>
<keyword evidence="5" id="KW-0732">Signal</keyword>
<dbReference type="OrthoDB" id="6500128at2759"/>
<dbReference type="AlphaFoldDB" id="A0A812NQI2"/>